<reference evidence="1" key="1">
    <citation type="submission" date="2023-04" db="EMBL/GenBank/DDBJ databases">
        <title>Ambrosiozyma monospora NBRC 10751.</title>
        <authorList>
            <person name="Ichikawa N."/>
            <person name="Sato H."/>
            <person name="Tonouchi N."/>
        </authorList>
    </citation>
    <scope>NUCLEOTIDE SEQUENCE</scope>
    <source>
        <strain evidence="1">NBRC 10751</strain>
    </source>
</reference>
<gene>
    <name evidence="1" type="ORF">Amon02_001305100</name>
</gene>
<keyword evidence="2" id="KW-1185">Reference proteome</keyword>
<evidence type="ECO:0000313" key="2">
    <source>
        <dbReference type="Proteomes" id="UP001165064"/>
    </source>
</evidence>
<dbReference type="Proteomes" id="UP001165064">
    <property type="component" value="Unassembled WGS sequence"/>
</dbReference>
<accession>A0ACB5UBF9</accession>
<dbReference type="EMBL" id="BSXS01016473">
    <property type="protein sequence ID" value="GMF07809.1"/>
    <property type="molecule type" value="Genomic_DNA"/>
</dbReference>
<proteinExistence type="predicted"/>
<organism evidence="1 2">
    <name type="scientific">Ambrosiozyma monospora</name>
    <name type="common">Yeast</name>
    <name type="synonym">Endomycopsis monosporus</name>
    <dbReference type="NCBI Taxonomy" id="43982"/>
    <lineage>
        <taxon>Eukaryota</taxon>
        <taxon>Fungi</taxon>
        <taxon>Dikarya</taxon>
        <taxon>Ascomycota</taxon>
        <taxon>Saccharomycotina</taxon>
        <taxon>Pichiomycetes</taxon>
        <taxon>Pichiales</taxon>
        <taxon>Pichiaceae</taxon>
        <taxon>Ambrosiozyma</taxon>
    </lineage>
</organism>
<name>A0ACB5UBF9_AMBMO</name>
<evidence type="ECO:0000313" key="1">
    <source>
        <dbReference type="EMBL" id="GMF07809.1"/>
    </source>
</evidence>
<sequence length="137" mass="13871">MFLANVYTVVDLEDNLVAMAQPNNGSSSENIEVISKSIPSASSVPSYSATYGGAAGTKLSVQTTGSLSGKEVVNVAARDVTSTIDASSSSSTSASVYESTNSNSNSTIGYIISTSENSAAQVSAIGALFILILASMI</sequence>
<protein>
    <submittedName>
        <fullName evidence="1">Unnamed protein product</fullName>
    </submittedName>
</protein>
<comment type="caution">
    <text evidence="1">The sequence shown here is derived from an EMBL/GenBank/DDBJ whole genome shotgun (WGS) entry which is preliminary data.</text>
</comment>